<feature type="compositionally biased region" description="Pro residues" evidence="1">
    <location>
        <begin position="766"/>
        <end position="779"/>
    </location>
</feature>
<dbReference type="FunCoup" id="A0A8V1A4L6">
    <property type="interactions" value="178"/>
</dbReference>
<keyword evidence="5" id="KW-1267">Proteomics identification</keyword>
<protein>
    <submittedName>
        <fullName evidence="3">NAC alpha domain containing</fullName>
    </submittedName>
</protein>
<feature type="compositionally biased region" description="Acidic residues" evidence="1">
    <location>
        <begin position="381"/>
        <end position="397"/>
    </location>
</feature>
<dbReference type="FunFam" id="2.20.70.30:FF:000002">
    <property type="entry name" value="Nascent polypeptide-associated complex (NAC), alpha subunit"/>
    <property type="match status" value="1"/>
</dbReference>
<dbReference type="GO" id="GO:0005854">
    <property type="term" value="C:nascent polypeptide-associated complex"/>
    <property type="evidence" value="ECO:0007669"/>
    <property type="project" value="InterPro"/>
</dbReference>
<feature type="region of interest" description="Disordered" evidence="1">
    <location>
        <begin position="443"/>
        <end position="579"/>
    </location>
</feature>
<feature type="compositionally biased region" description="Low complexity" evidence="1">
    <location>
        <begin position="307"/>
        <end position="319"/>
    </location>
</feature>
<dbReference type="PANTHER" id="PTHR21713">
    <property type="entry name" value="NASCENT POLYPEPTIDE ASSOCIATED COMPLEX ALPHA SUBUNIT-RELATED"/>
    <property type="match status" value="1"/>
</dbReference>
<feature type="compositionally biased region" description="Acidic residues" evidence="1">
    <location>
        <begin position="953"/>
        <end position="962"/>
    </location>
</feature>
<dbReference type="InterPro" id="IPR038187">
    <property type="entry name" value="NAC_A/B_dom_sf"/>
</dbReference>
<feature type="region of interest" description="Disordered" evidence="1">
    <location>
        <begin position="1290"/>
        <end position="1379"/>
    </location>
</feature>
<dbReference type="InterPro" id="IPR016641">
    <property type="entry name" value="EGD2/NACA0like"/>
</dbReference>
<dbReference type="OrthoDB" id="3169036at2759"/>
<feature type="region of interest" description="Disordered" evidence="1">
    <location>
        <begin position="84"/>
        <end position="408"/>
    </location>
</feature>
<feature type="compositionally biased region" description="Polar residues" evidence="1">
    <location>
        <begin position="527"/>
        <end position="536"/>
    </location>
</feature>
<feature type="compositionally biased region" description="Polar residues" evidence="1">
    <location>
        <begin position="992"/>
        <end position="1005"/>
    </location>
</feature>
<feature type="compositionally biased region" description="Acidic residues" evidence="1">
    <location>
        <begin position="864"/>
        <end position="873"/>
    </location>
</feature>
<dbReference type="Pfam" id="PF01849">
    <property type="entry name" value="NAC"/>
    <property type="match status" value="1"/>
</dbReference>
<dbReference type="GO" id="GO:0005737">
    <property type="term" value="C:cytoplasm"/>
    <property type="evidence" value="ECO:0000318"/>
    <property type="project" value="GO_Central"/>
</dbReference>
<feature type="region of interest" description="Disordered" evidence="1">
    <location>
        <begin position="735"/>
        <end position="1020"/>
    </location>
</feature>
<dbReference type="GeneTree" id="ENSGT00940000161501"/>
<reference evidence="3" key="2">
    <citation type="submission" date="2025-08" db="UniProtKB">
        <authorList>
            <consortium name="Ensembl"/>
        </authorList>
    </citation>
    <scope>IDENTIFICATION</scope>
    <source>
        <strain evidence="3">broiler</strain>
    </source>
</reference>
<keyword evidence="4" id="KW-1185">Reference proteome</keyword>
<feature type="region of interest" description="Disordered" evidence="1">
    <location>
        <begin position="1225"/>
        <end position="1264"/>
    </location>
</feature>
<feature type="compositionally biased region" description="Basic and acidic residues" evidence="1">
    <location>
        <begin position="1164"/>
        <end position="1182"/>
    </location>
</feature>
<dbReference type="SMART" id="SM01407">
    <property type="entry name" value="NAC"/>
    <property type="match status" value="1"/>
</dbReference>
<dbReference type="Gene3D" id="1.10.8.10">
    <property type="entry name" value="DNA helicase RuvA subunit, C-terminal domain"/>
    <property type="match status" value="1"/>
</dbReference>
<evidence type="ECO:0000313" key="3">
    <source>
        <dbReference type="Ensembl" id="ENSGALP00010038131.1"/>
    </source>
</evidence>
<feature type="compositionally biased region" description="Pro residues" evidence="1">
    <location>
        <begin position="225"/>
        <end position="237"/>
    </location>
</feature>
<evidence type="ECO:0000259" key="2">
    <source>
        <dbReference type="PROSITE" id="PS51151"/>
    </source>
</evidence>
<dbReference type="InterPro" id="IPR002715">
    <property type="entry name" value="Nas_poly-pep-assoc_cplx_dom"/>
</dbReference>
<evidence type="ECO:0000313" key="4">
    <source>
        <dbReference type="Proteomes" id="UP000000539"/>
    </source>
</evidence>
<organism evidence="3 4">
    <name type="scientific">Gallus gallus</name>
    <name type="common">Chicken</name>
    <dbReference type="NCBI Taxonomy" id="9031"/>
    <lineage>
        <taxon>Eukaryota</taxon>
        <taxon>Metazoa</taxon>
        <taxon>Chordata</taxon>
        <taxon>Craniata</taxon>
        <taxon>Vertebrata</taxon>
        <taxon>Euteleostomi</taxon>
        <taxon>Archelosauria</taxon>
        <taxon>Archosauria</taxon>
        <taxon>Dinosauria</taxon>
        <taxon>Saurischia</taxon>
        <taxon>Theropoda</taxon>
        <taxon>Coelurosauria</taxon>
        <taxon>Aves</taxon>
        <taxon>Neognathae</taxon>
        <taxon>Galloanserae</taxon>
        <taxon>Galliformes</taxon>
        <taxon>Phasianidae</taxon>
        <taxon>Phasianinae</taxon>
        <taxon>Gallus</taxon>
    </lineage>
</organism>
<feature type="compositionally biased region" description="Basic and acidic residues" evidence="1">
    <location>
        <begin position="92"/>
        <end position="115"/>
    </location>
</feature>
<evidence type="ECO:0000256" key="1">
    <source>
        <dbReference type="SAM" id="MobiDB-lite"/>
    </source>
</evidence>
<dbReference type="Proteomes" id="UP000000539">
    <property type="component" value="Chromosome 2"/>
</dbReference>
<gene>
    <name evidence="3" type="primary">NACAD</name>
</gene>
<feature type="compositionally biased region" description="Polar residues" evidence="1">
    <location>
        <begin position="463"/>
        <end position="478"/>
    </location>
</feature>
<reference evidence="3" key="3">
    <citation type="submission" date="2025-09" db="UniProtKB">
        <authorList>
            <consortium name="Ensembl"/>
        </authorList>
    </citation>
    <scope>IDENTIFICATION</scope>
    <source>
        <strain evidence="3">broiler</strain>
    </source>
</reference>
<feature type="compositionally biased region" description="Acidic residues" evidence="1">
    <location>
        <begin position="448"/>
        <end position="462"/>
    </location>
</feature>
<feature type="region of interest" description="Disordered" evidence="1">
    <location>
        <begin position="41"/>
        <end position="68"/>
    </location>
</feature>
<dbReference type="InterPro" id="IPR041907">
    <property type="entry name" value="NACAD_UBA"/>
</dbReference>
<feature type="compositionally biased region" description="Acidic residues" evidence="1">
    <location>
        <begin position="746"/>
        <end position="765"/>
    </location>
</feature>
<feature type="compositionally biased region" description="Pro residues" evidence="1">
    <location>
        <begin position="1352"/>
        <end position="1367"/>
    </location>
</feature>
<name>A0A8V1A4L6_CHICK</name>
<dbReference type="InterPro" id="IPR044034">
    <property type="entry name" value="NAC-like_UBA"/>
</dbReference>
<dbReference type="GlyGen" id="A0A8V1A4L6">
    <property type="glycosylation" value="5 sites"/>
</dbReference>
<dbReference type="Pfam" id="PF19026">
    <property type="entry name" value="UBA_HYPK"/>
    <property type="match status" value="1"/>
</dbReference>
<feature type="compositionally biased region" description="Acidic residues" evidence="1">
    <location>
        <begin position="899"/>
        <end position="914"/>
    </location>
</feature>
<dbReference type="Ensembl" id="ENSGALT00010061765.1">
    <property type="protein sequence ID" value="ENSGALP00010038131.1"/>
    <property type="gene ID" value="ENSGALG00010025298.1"/>
</dbReference>
<dbReference type="GO" id="GO:0006612">
    <property type="term" value="P:protein targeting to membrane"/>
    <property type="evidence" value="ECO:0000318"/>
    <property type="project" value="GO_Central"/>
</dbReference>
<accession>A0A8V1A4L6</accession>
<evidence type="ECO:0007829" key="5">
    <source>
        <dbReference type="PeptideAtlas" id="A0A8V1A4L6"/>
    </source>
</evidence>
<feature type="compositionally biased region" description="Polar residues" evidence="1">
    <location>
        <begin position="123"/>
        <end position="132"/>
    </location>
</feature>
<feature type="compositionally biased region" description="Acidic residues" evidence="1">
    <location>
        <begin position="1291"/>
        <end position="1308"/>
    </location>
</feature>
<dbReference type="FunFam" id="1.10.8.10:FF:000006">
    <property type="entry name" value="Putative nascent polypeptide-associated complex subunit alpha"/>
    <property type="match status" value="1"/>
</dbReference>
<feature type="domain" description="NAC-A/B" evidence="2">
    <location>
        <begin position="1584"/>
        <end position="1649"/>
    </location>
</feature>
<proteinExistence type="evidence at protein level"/>
<dbReference type="CDD" id="cd14416">
    <property type="entry name" value="UBA_NACAD"/>
    <property type="match status" value="1"/>
</dbReference>
<feature type="compositionally biased region" description="Basic and acidic residues" evidence="1">
    <location>
        <begin position="1520"/>
        <end position="1533"/>
    </location>
</feature>
<feature type="compositionally biased region" description="Polar residues" evidence="1">
    <location>
        <begin position="1560"/>
        <end position="1571"/>
    </location>
</feature>
<dbReference type="GO" id="GO:0051082">
    <property type="term" value="F:unfolded protein binding"/>
    <property type="evidence" value="ECO:0000318"/>
    <property type="project" value="GO_Central"/>
</dbReference>
<feature type="compositionally biased region" description="Acidic residues" evidence="1">
    <location>
        <begin position="1541"/>
        <end position="1555"/>
    </location>
</feature>
<feature type="region of interest" description="Disordered" evidence="1">
    <location>
        <begin position="1397"/>
        <end position="1595"/>
    </location>
</feature>
<feature type="compositionally biased region" description="Low complexity" evidence="1">
    <location>
        <begin position="330"/>
        <end position="342"/>
    </location>
</feature>
<feature type="region of interest" description="Disordered" evidence="1">
    <location>
        <begin position="1078"/>
        <end position="1201"/>
    </location>
</feature>
<reference evidence="3" key="1">
    <citation type="submission" date="2020-11" db="EMBL/GenBank/DDBJ databases">
        <title>Gallus gallus (Chicken) genome, bGalGal1, GRCg7b, maternal haplotype autosomes + Z &amp; W.</title>
        <authorList>
            <person name="Warren W."/>
            <person name="Formenti G."/>
            <person name="Fedrigo O."/>
            <person name="Haase B."/>
            <person name="Mountcastle J."/>
            <person name="Balacco J."/>
            <person name="Tracey A."/>
            <person name="Schneider V."/>
            <person name="Okimoto R."/>
            <person name="Cheng H."/>
            <person name="Hawken R."/>
            <person name="Howe K."/>
            <person name="Jarvis E.D."/>
        </authorList>
    </citation>
    <scope>NUCLEOTIDE SEQUENCE [LARGE SCALE GENOMIC DNA]</scope>
    <source>
        <strain evidence="3">Broiler</strain>
    </source>
</reference>
<dbReference type="CDD" id="cd22054">
    <property type="entry name" value="NAC_NACA"/>
    <property type="match status" value="1"/>
</dbReference>
<dbReference type="Gene3D" id="2.20.70.30">
    <property type="entry name" value="Nascent polypeptide-associated complex domain"/>
    <property type="match status" value="1"/>
</dbReference>
<dbReference type="PROSITE" id="PS51151">
    <property type="entry name" value="NAC_AB"/>
    <property type="match status" value="1"/>
</dbReference>
<sequence length="1730" mass="181758">MATAHGPILLPSAWGTPTRAASLRGAVGGGRALSSLRESYWGGGKENPSSPKSLLGWGKLKGPPNPTPHPVALHRRSAWHTTLLPSRAAEGIIKRKEREREREREEKKASRERREGKKKKPHTQNLLTSSGLSPPATLCLARRSRLRPAEPRRAGPAWGWGWGPPPALGSPDPTAMPGETATSQGLQLEGAPPGDPAALMPAKEEARPQPEGASYDAAERSPPSKGCPPPPPPPPSLLPADPLDTRIVMGEETHCPPELPPKTPPRHPELPPARLDPDLFFTAPSTPVRTGGPRLKPEEDGGDVESEGLGSPPTSPSGSYMTAEGGSWGSSGTASTSPSCSPNLLAEVPDGEPGPAAFIRRSSSSSSSSEDEDVAVTSIGQEEEDEEEEEDDDEGSGQEEGFRLPRSHMAAPGLIPAALLPFRGSLLFEAEAVEITLVPAQAAADPLSGEDEEAEDNDEEDASTSASFLRSLSETSINEGVDESFAFRDDTSASSDSASYDGEEDERLYGTERHALGGAQMAAATTPGDTEPSSEASGDIELHLRGDTAQLDGTGEQERVSLGGSPQHEVALSPSVLEPTHGSEDDACMEVGMEQHAAHPEEEVPIEALTTEADIELTDEAPIETLTAGVNVEPSDEASIKDLATEVCVEPVVEASIEALNAEVSAKLVGETSMEALAEVSMELVDKAPADSLNVEGNMEPADETSTEAFPTEVDVGLVDEVPVEALSAEVNVERMDETLSSSSSEMEEASTLEPDTTQELDPIPEECPAPEPPVPTEPPLLEEILQEEEVPPAPMIEAQLEATPGAELEAAASTLQPPCAGETKDPELNGLGWDTSSLPTANGDHELDAVPAESPEPPCPPEQGDDSGEPQEDVGGHGDNRTDAMPAPLGAPTLGGDVQDDVIEQPLEEDASLCEDGVASGSESPVVALSDGGSEVTQGVEETLSPALGGMDEPDAASEDEVSSKDVEQGQSPEPTPASEDSSPALLDTLCSHTDSSFFTTPQDSAGEAAAPGVPSPAPQPCLALCVLPPAPAPPPLHFTASEQEVYVGTPPDPLELLPPPGALLESAEDRQQVASMLQGVFGDLPTPGSPSQAPVELPCPPCAEDEAAAPEPKETPEPSDAGSIQCSPPASLQPDPAPMQGQEPPIKESLLLLSEDPNAKVLLEEEHSLAPPEEAKEEAVKAGSSPMEEEEEVVAVAGSIPQEEEVIAVAGSILQEEEDVVVAAGSSPVEEEEESVMVAESIPQEEEEESVVVAGSVPQEEEEEVVMVAGSLPQEEEEEAVMVAGSIPQEEEEVAESSSKEEEEEVVVAGSIPQEEEVVMVAGSSSTPSLKDDREGMEATPSIPEAVLPLEPPPKPSSPEDPVPQEPAKAAVPTPKLAVPTEAVEPIPKAVAPVAIPLPAPCPPLSKLIQVPPLSSSPLPRLEDTSGLSEATRPEERPSVLPASRKLLEAPEPSPQKEKTRGRKAPAGSKGARGLEAEGGPRRAPRGSVQSESSSSSEAELPYRVPSPAEHLPAIALLEDKAAPRHGEANHKGSCNESESNDESIPELEEPEGAEPQPMQTQAPLTHSLGTGEESISKAKQSRSEKKARKAMSKLGLRQIHGVTRITIRKSKNILFVITKPDVFKSPASDIYIVFGEAKIEDLSQQVHKAAAEKFKVPMEHSPLITETAPALTIKEESEEEEEVDETGLEVRDIELVMAQANVSRPKAVRALRHNNNDIVNAIMELTM</sequence>